<protein>
    <submittedName>
        <fullName evidence="9">Four-carbon acid sugar kinase family protein</fullName>
    </submittedName>
</protein>
<keyword evidence="6" id="KW-0119">Carbohydrate metabolism</keyword>
<dbReference type="InterPro" id="IPR031475">
    <property type="entry name" value="NBD_C"/>
</dbReference>
<evidence type="ECO:0000256" key="5">
    <source>
        <dbReference type="ARBA" id="ARBA00022840"/>
    </source>
</evidence>
<dbReference type="GO" id="GO:0016301">
    <property type="term" value="F:kinase activity"/>
    <property type="evidence" value="ECO:0007669"/>
    <property type="project" value="UniProtKB-KW"/>
</dbReference>
<dbReference type="InterPro" id="IPR037051">
    <property type="entry name" value="4-carb_acid_sugar_kinase_N_sf"/>
</dbReference>
<keyword evidence="10" id="KW-1185">Reference proteome</keyword>
<dbReference type="InterPro" id="IPR010737">
    <property type="entry name" value="4-carb_acid_sugar_kinase_N"/>
</dbReference>
<comment type="similarity">
    <text evidence="1">Belongs to the four-carbon acid sugar kinase family.</text>
</comment>
<gene>
    <name evidence="9" type="ORF">WMO23_02325</name>
</gene>
<dbReference type="InterPro" id="IPR042213">
    <property type="entry name" value="NBD_C_sf"/>
</dbReference>
<sequence length="403" mass="44004">MHHFVIIADDFTGANDTGVQLCKHGIPVDVILDTAQIEANGNSLSIDSESRVVSGQEAYDRVYAAVQQVQQTGGCRFLYKKVDSTLRGHLQEEIRAVVDSYAPELIIFAPAYPEQGRTVEAGRLCVHGTPLLDTEIARDPRNPLQEDHVQRILSTCLQQLVCHYTLDAIEDDRLDFTGLAYSFDTMEQAQLERIAEKAGQTGKKVLWIGSAGLAQGLLQIQQRELPAMAVIGSISSKTMEQLAYCRNQGLPVVALDMRALYENRDGNTALQKVVHFLQSGQSVVLTGAACRQDYEDFAAYGREKGISTDELAEFTKQTLSRMVPAILQETAVSGLFLTGGDTAIAVILQLGASGSHIEREIVPGFVQGRLLGGSQEGLPIVTNAGAFGTEEDIFRCIQELKYN</sequence>
<keyword evidence="5" id="KW-0067">ATP-binding</keyword>
<keyword evidence="4 9" id="KW-0418">Kinase</keyword>
<feature type="domain" description="Four-carbon acid sugar kinase nucleotide binding" evidence="8">
    <location>
        <begin position="229"/>
        <end position="391"/>
    </location>
</feature>
<evidence type="ECO:0000256" key="4">
    <source>
        <dbReference type="ARBA" id="ARBA00022777"/>
    </source>
</evidence>
<dbReference type="Pfam" id="PF17042">
    <property type="entry name" value="NBD_C"/>
    <property type="match status" value="1"/>
</dbReference>
<dbReference type="RefSeq" id="WP_349173165.1">
    <property type="nucleotide sequence ID" value="NZ_JBBMEU010000008.1"/>
</dbReference>
<comment type="caution">
    <text evidence="9">The sequence shown here is derived from an EMBL/GenBank/DDBJ whole genome shotgun (WGS) entry which is preliminary data.</text>
</comment>
<evidence type="ECO:0000259" key="7">
    <source>
        <dbReference type="Pfam" id="PF07005"/>
    </source>
</evidence>
<evidence type="ECO:0000256" key="6">
    <source>
        <dbReference type="ARBA" id="ARBA00023277"/>
    </source>
</evidence>
<accession>A0ABV1CTZ8</accession>
<feature type="domain" description="Four-carbon acid sugar kinase N-terminal" evidence="7">
    <location>
        <begin position="5"/>
        <end position="217"/>
    </location>
</feature>
<dbReference type="Proteomes" id="UP001433088">
    <property type="component" value="Unassembled WGS sequence"/>
</dbReference>
<proteinExistence type="inferred from homology"/>
<reference evidence="9 10" key="1">
    <citation type="submission" date="2024-03" db="EMBL/GenBank/DDBJ databases">
        <title>Human intestinal bacterial collection.</title>
        <authorList>
            <person name="Pauvert C."/>
            <person name="Hitch T.C.A."/>
            <person name="Clavel T."/>
        </authorList>
    </citation>
    <scope>NUCLEOTIDE SEQUENCE [LARGE SCALE GENOMIC DNA]</scope>
    <source>
        <strain evidence="9 10">CLA-AA-H81</strain>
    </source>
</reference>
<evidence type="ECO:0000313" key="10">
    <source>
        <dbReference type="Proteomes" id="UP001433088"/>
    </source>
</evidence>
<keyword evidence="3" id="KW-0547">Nucleotide-binding</keyword>
<evidence type="ECO:0000256" key="1">
    <source>
        <dbReference type="ARBA" id="ARBA00005715"/>
    </source>
</evidence>
<dbReference type="Gene3D" id="3.40.980.20">
    <property type="entry name" value="Four-carbon acid sugar kinase, nucleotide binding domain"/>
    <property type="match status" value="1"/>
</dbReference>
<organism evidence="9 10">
    <name type="scientific">Megasphaera intestinihominis</name>
    <dbReference type="NCBI Taxonomy" id="3133159"/>
    <lineage>
        <taxon>Bacteria</taxon>
        <taxon>Bacillati</taxon>
        <taxon>Bacillota</taxon>
        <taxon>Negativicutes</taxon>
        <taxon>Veillonellales</taxon>
        <taxon>Veillonellaceae</taxon>
        <taxon>Megasphaera</taxon>
    </lineage>
</organism>
<keyword evidence="2" id="KW-0808">Transferase</keyword>
<evidence type="ECO:0000256" key="3">
    <source>
        <dbReference type="ARBA" id="ARBA00022741"/>
    </source>
</evidence>
<dbReference type="Pfam" id="PF07005">
    <property type="entry name" value="SBD_N"/>
    <property type="match status" value="1"/>
</dbReference>
<dbReference type="SUPFAM" id="SSF142764">
    <property type="entry name" value="YgbK-like"/>
    <property type="match status" value="1"/>
</dbReference>
<evidence type="ECO:0000313" key="9">
    <source>
        <dbReference type="EMBL" id="MEQ2421571.1"/>
    </source>
</evidence>
<name>A0ABV1CTZ8_9FIRM</name>
<evidence type="ECO:0000256" key="2">
    <source>
        <dbReference type="ARBA" id="ARBA00022679"/>
    </source>
</evidence>
<evidence type="ECO:0000259" key="8">
    <source>
        <dbReference type="Pfam" id="PF17042"/>
    </source>
</evidence>
<dbReference type="Gene3D" id="3.40.50.10840">
    <property type="entry name" value="Putative sugar-binding, N-terminal domain"/>
    <property type="match status" value="1"/>
</dbReference>
<dbReference type="EMBL" id="JBBMEU010000008">
    <property type="protein sequence ID" value="MEQ2421571.1"/>
    <property type="molecule type" value="Genomic_DNA"/>
</dbReference>